<sequence>MAQTNTAHRDYKQKANQIAKDETAGKAATLDFMHANRAIIKLSTRANTGLNMAKTLPTDIVISMQFPGLPQQFETSDSPAKLTDTTVQDFRLARQTNSHSSSELKDSPAKLADKTVRDFRLAGQTHSHNSWRL</sequence>
<feature type="compositionally biased region" description="Basic and acidic residues" evidence="1">
    <location>
        <begin position="7"/>
        <end position="20"/>
    </location>
</feature>
<name>A0AAV4F9A6_9GAST</name>
<reference evidence="2 3" key="1">
    <citation type="journal article" date="2021" name="Elife">
        <title>Chloroplast acquisition without the gene transfer in kleptoplastic sea slugs, Plakobranchus ocellatus.</title>
        <authorList>
            <person name="Maeda T."/>
            <person name="Takahashi S."/>
            <person name="Yoshida T."/>
            <person name="Shimamura S."/>
            <person name="Takaki Y."/>
            <person name="Nagai Y."/>
            <person name="Toyoda A."/>
            <person name="Suzuki Y."/>
            <person name="Arimoto A."/>
            <person name="Ishii H."/>
            <person name="Satoh N."/>
            <person name="Nishiyama T."/>
            <person name="Hasebe M."/>
            <person name="Maruyama T."/>
            <person name="Minagawa J."/>
            <person name="Obokata J."/>
            <person name="Shigenobu S."/>
        </authorList>
    </citation>
    <scope>NUCLEOTIDE SEQUENCE [LARGE SCALE GENOMIC DNA]</scope>
</reference>
<protein>
    <submittedName>
        <fullName evidence="2">Uncharacterized protein</fullName>
    </submittedName>
</protein>
<dbReference type="EMBL" id="BMAT01004166">
    <property type="protein sequence ID" value="GFR69649.1"/>
    <property type="molecule type" value="Genomic_DNA"/>
</dbReference>
<comment type="caution">
    <text evidence="2">The sequence shown here is derived from an EMBL/GenBank/DDBJ whole genome shotgun (WGS) entry which is preliminary data.</text>
</comment>
<gene>
    <name evidence="2" type="ORF">ElyMa_002055200</name>
</gene>
<evidence type="ECO:0000313" key="3">
    <source>
        <dbReference type="Proteomes" id="UP000762676"/>
    </source>
</evidence>
<accession>A0AAV4F9A6</accession>
<feature type="region of interest" description="Disordered" evidence="1">
    <location>
        <begin position="1"/>
        <end position="20"/>
    </location>
</feature>
<dbReference type="Proteomes" id="UP000762676">
    <property type="component" value="Unassembled WGS sequence"/>
</dbReference>
<evidence type="ECO:0000313" key="2">
    <source>
        <dbReference type="EMBL" id="GFR69649.1"/>
    </source>
</evidence>
<keyword evidence="3" id="KW-1185">Reference proteome</keyword>
<organism evidence="2 3">
    <name type="scientific">Elysia marginata</name>
    <dbReference type="NCBI Taxonomy" id="1093978"/>
    <lineage>
        <taxon>Eukaryota</taxon>
        <taxon>Metazoa</taxon>
        <taxon>Spiralia</taxon>
        <taxon>Lophotrochozoa</taxon>
        <taxon>Mollusca</taxon>
        <taxon>Gastropoda</taxon>
        <taxon>Heterobranchia</taxon>
        <taxon>Euthyneura</taxon>
        <taxon>Panpulmonata</taxon>
        <taxon>Sacoglossa</taxon>
        <taxon>Placobranchoidea</taxon>
        <taxon>Plakobranchidae</taxon>
        <taxon>Elysia</taxon>
    </lineage>
</organism>
<dbReference type="AlphaFoldDB" id="A0AAV4F9A6"/>
<evidence type="ECO:0000256" key="1">
    <source>
        <dbReference type="SAM" id="MobiDB-lite"/>
    </source>
</evidence>
<proteinExistence type="predicted"/>